<dbReference type="KEGG" id="spar:SPRG_20067"/>
<evidence type="ECO:0000313" key="11">
    <source>
        <dbReference type="EMBL" id="KDO28959.1"/>
    </source>
</evidence>
<dbReference type="PANTHER" id="PTHR31983">
    <property type="entry name" value="ENDO-1,3(4)-BETA-GLUCANASE 1"/>
    <property type="match status" value="1"/>
</dbReference>
<evidence type="ECO:0000256" key="5">
    <source>
        <dbReference type="ARBA" id="ARBA00023277"/>
    </source>
</evidence>
<evidence type="ECO:0000256" key="6">
    <source>
        <dbReference type="ARBA" id="ARBA00023295"/>
    </source>
</evidence>
<dbReference type="GO" id="GO:0071555">
    <property type="term" value="P:cell wall organization"/>
    <property type="evidence" value="ECO:0007669"/>
    <property type="project" value="UniProtKB-KW"/>
</dbReference>
<keyword evidence="7" id="KW-0961">Cell wall biogenesis/degradation</keyword>
<feature type="domain" description="Glycosyl hydrolase family 81 N-terminal" evidence="9">
    <location>
        <begin position="24"/>
        <end position="285"/>
    </location>
</feature>
<evidence type="ECO:0000313" key="12">
    <source>
        <dbReference type="Proteomes" id="UP000030745"/>
    </source>
</evidence>
<evidence type="ECO:0000256" key="3">
    <source>
        <dbReference type="ARBA" id="ARBA00012780"/>
    </source>
</evidence>
<keyword evidence="5" id="KW-0119">Carbohydrate metabolism</keyword>
<evidence type="ECO:0000256" key="1">
    <source>
        <dbReference type="ARBA" id="ARBA00000382"/>
    </source>
</evidence>
<dbReference type="PANTHER" id="PTHR31983:SF0">
    <property type="entry name" value="GLUCAN ENDO-1,3-BETA-D-GLUCOSIDASE 2"/>
    <property type="match status" value="1"/>
</dbReference>
<evidence type="ECO:0000256" key="4">
    <source>
        <dbReference type="ARBA" id="ARBA00022801"/>
    </source>
</evidence>
<evidence type="ECO:0000259" key="10">
    <source>
        <dbReference type="Pfam" id="PF17652"/>
    </source>
</evidence>
<dbReference type="InterPro" id="IPR040720">
    <property type="entry name" value="GH81_C"/>
</dbReference>
<organism evidence="11 12">
    <name type="scientific">Saprolegnia parasitica (strain CBS 223.65)</name>
    <dbReference type="NCBI Taxonomy" id="695850"/>
    <lineage>
        <taxon>Eukaryota</taxon>
        <taxon>Sar</taxon>
        <taxon>Stramenopiles</taxon>
        <taxon>Oomycota</taxon>
        <taxon>Saprolegniomycetes</taxon>
        <taxon>Saprolegniales</taxon>
        <taxon>Saprolegniaceae</taxon>
        <taxon>Saprolegnia</taxon>
    </lineage>
</organism>
<dbReference type="VEuPathDB" id="FungiDB:SPRG_20067"/>
<dbReference type="RefSeq" id="XP_012200299.1">
    <property type="nucleotide sequence ID" value="XM_012344909.1"/>
</dbReference>
<dbReference type="AlphaFoldDB" id="A0A067CDW3"/>
<keyword evidence="4" id="KW-0378">Hydrolase</keyword>
<dbReference type="InterPro" id="IPR040451">
    <property type="entry name" value="GH81_N"/>
</dbReference>
<dbReference type="GO" id="GO:0042973">
    <property type="term" value="F:glucan endo-1,3-beta-D-glucosidase activity"/>
    <property type="evidence" value="ECO:0007669"/>
    <property type="project" value="UniProtKB-EC"/>
</dbReference>
<reference evidence="11 12" key="1">
    <citation type="journal article" date="2013" name="PLoS Genet.">
        <title>Distinctive expansion of potential virulence genes in the genome of the oomycete fish pathogen Saprolegnia parasitica.</title>
        <authorList>
            <person name="Jiang R.H."/>
            <person name="de Bruijn I."/>
            <person name="Haas B.J."/>
            <person name="Belmonte R."/>
            <person name="Lobach L."/>
            <person name="Christie J."/>
            <person name="van den Ackerveken G."/>
            <person name="Bottin A."/>
            <person name="Bulone V."/>
            <person name="Diaz-Moreno S.M."/>
            <person name="Dumas B."/>
            <person name="Fan L."/>
            <person name="Gaulin E."/>
            <person name="Govers F."/>
            <person name="Grenville-Briggs L.J."/>
            <person name="Horner N.R."/>
            <person name="Levin J.Z."/>
            <person name="Mammella M."/>
            <person name="Meijer H.J."/>
            <person name="Morris P."/>
            <person name="Nusbaum C."/>
            <person name="Oome S."/>
            <person name="Phillips A.J."/>
            <person name="van Rooyen D."/>
            <person name="Rzeszutek E."/>
            <person name="Saraiva M."/>
            <person name="Secombes C.J."/>
            <person name="Seidl M.F."/>
            <person name="Snel B."/>
            <person name="Stassen J.H."/>
            <person name="Sykes S."/>
            <person name="Tripathy S."/>
            <person name="van den Berg H."/>
            <person name="Vega-Arreguin J.C."/>
            <person name="Wawra S."/>
            <person name="Young S.K."/>
            <person name="Zeng Q."/>
            <person name="Dieguez-Uribeondo J."/>
            <person name="Russ C."/>
            <person name="Tyler B.M."/>
            <person name="van West P."/>
        </authorList>
    </citation>
    <scope>NUCLEOTIDE SEQUENCE [LARGE SCALE GENOMIC DNA]</scope>
    <source>
        <strain evidence="11 12">CBS 223.65</strain>
    </source>
</reference>
<dbReference type="InterPro" id="IPR005200">
    <property type="entry name" value="Endo-beta-glucanase"/>
</dbReference>
<feature type="domain" description="Glycosyl hydrolase family 81 C-terminal" evidence="10">
    <location>
        <begin position="315"/>
        <end position="589"/>
    </location>
</feature>
<dbReference type="EC" id="3.2.1.39" evidence="3"/>
<protein>
    <recommendedName>
        <fullName evidence="3">glucan endo-1,3-beta-D-glucosidase</fullName>
        <ecNumber evidence="3">3.2.1.39</ecNumber>
    </recommendedName>
</protein>
<dbReference type="EMBL" id="KK583208">
    <property type="protein sequence ID" value="KDO28959.1"/>
    <property type="molecule type" value="Genomic_DNA"/>
</dbReference>
<dbReference type="Pfam" id="PF17652">
    <property type="entry name" value="Glyco_hydro81C"/>
    <property type="match status" value="1"/>
</dbReference>
<dbReference type="OrthoDB" id="4473401at2759"/>
<dbReference type="OMA" id="KRDYATW"/>
<evidence type="ECO:0000259" key="9">
    <source>
        <dbReference type="Pfam" id="PF03639"/>
    </source>
</evidence>
<evidence type="ECO:0000256" key="2">
    <source>
        <dbReference type="ARBA" id="ARBA00010730"/>
    </source>
</evidence>
<gene>
    <name evidence="11" type="ORF">SPRG_20067</name>
</gene>
<dbReference type="Gene3D" id="2.70.98.30">
    <property type="entry name" value="Golgi alpha-mannosidase II, domain 4"/>
    <property type="match status" value="1"/>
</dbReference>
<dbReference type="GO" id="GO:0052861">
    <property type="term" value="F:endo-1,3(4)-beta-glucanase activity"/>
    <property type="evidence" value="ECO:0007669"/>
    <property type="project" value="InterPro"/>
</dbReference>
<accession>A0A067CDW3</accession>
<dbReference type="GeneID" id="24141300"/>
<proteinExistence type="inferred from homology"/>
<comment type="catalytic activity">
    <reaction evidence="1">
        <text>Hydrolysis of (1-&gt;3)-beta-D-glucosidic linkages in (1-&gt;3)-beta-D-glucans.</text>
        <dbReference type="EC" id="3.2.1.39"/>
    </reaction>
</comment>
<dbReference type="Proteomes" id="UP000030745">
    <property type="component" value="Unassembled WGS sequence"/>
</dbReference>
<keyword evidence="8" id="KW-0624">Polysaccharide degradation</keyword>
<sequence>MDGGPYVNVTHPLQAPRSHLHPSIAGSPFPTGAFWTNFVLGNEAVASLPYSVKVIDQQLQISYPFRVVTAANIIEGFTAELVVDVGASPLVVVRYDALSVTLSFQDGGILLHLVRGSPYITLEYKGATPLLSSALEMLSLKDDPAHNCSELLLGNWHKWLLFASSPMQWTRDGKTFRGPSSYNGVLRLGLELYSGARPLLAQHASTYPVGAAISHHVDAKNASIMHWRFDWTTASFPGRSAPPLLMTCLLHHMDTFTANMTLLDEVKYMAIRGPMTGVVGNTWRFLDVIEDPAWDYPSQGIMASPGSPAYVAAVAAIKAALQSDIALYPTFTLDAYNFGKQIAREARLVLMAERFNDSSTVAIGLAKMKRELAKWWDPASTNCFYYDTTYGGLVTKAGLADRDAEFGAGYYNDHHFHYGYFAYAAAVLRRFDPTWVAANAAAIDMIVGDIAADENSLLFPAARHKDWFTGHSYASGLFSMSNGKSQESSSEAVNAYYGVALYASLDATETPGFYNYAKLLLAMDVRSTQRYWHMSERQTPAIYEPVFAANRMVGVVSEMSVVYSTWFGNLASEIHGINLMPITPMTSHLVRYLCVYHAIVLIIN</sequence>
<keyword evidence="6" id="KW-0326">Glycosidase</keyword>
<dbReference type="GO" id="GO:0000272">
    <property type="term" value="P:polysaccharide catabolic process"/>
    <property type="evidence" value="ECO:0007669"/>
    <property type="project" value="UniProtKB-KW"/>
</dbReference>
<dbReference type="PROSITE" id="PS52008">
    <property type="entry name" value="GH81"/>
    <property type="match status" value="1"/>
</dbReference>
<evidence type="ECO:0000256" key="7">
    <source>
        <dbReference type="ARBA" id="ARBA00023316"/>
    </source>
</evidence>
<dbReference type="Pfam" id="PF03639">
    <property type="entry name" value="Glyco_hydro_81"/>
    <property type="match status" value="1"/>
</dbReference>
<name>A0A067CDW3_SAPPC</name>
<comment type="similarity">
    <text evidence="2">Belongs to the glycosyl hydrolase 81 family.</text>
</comment>
<keyword evidence="12" id="KW-1185">Reference proteome</keyword>
<evidence type="ECO:0000256" key="8">
    <source>
        <dbReference type="ARBA" id="ARBA00023326"/>
    </source>
</evidence>